<keyword evidence="4 11" id="KW-0032">Aminotransferase</keyword>
<dbReference type="Gene3D" id="3.90.1150.10">
    <property type="entry name" value="Aspartate Aminotransferase, domain 1"/>
    <property type="match status" value="1"/>
</dbReference>
<evidence type="ECO:0000256" key="9">
    <source>
        <dbReference type="ARBA" id="ARBA00047481"/>
    </source>
</evidence>
<dbReference type="InterPro" id="IPR050106">
    <property type="entry name" value="HistidinolP_aminotransfase"/>
</dbReference>
<evidence type="ECO:0000313" key="12">
    <source>
        <dbReference type="Proteomes" id="UP000198793"/>
    </source>
</evidence>
<dbReference type="GO" id="GO:0004400">
    <property type="term" value="F:histidinol-phosphate transaminase activity"/>
    <property type="evidence" value="ECO:0007669"/>
    <property type="project" value="UniProtKB-EC"/>
</dbReference>
<dbReference type="SUPFAM" id="SSF53383">
    <property type="entry name" value="PLP-dependent transferases"/>
    <property type="match status" value="1"/>
</dbReference>
<keyword evidence="12" id="KW-1185">Reference proteome</keyword>
<dbReference type="GO" id="GO:0000105">
    <property type="term" value="P:L-histidine biosynthetic process"/>
    <property type="evidence" value="ECO:0007669"/>
    <property type="project" value="UniProtKB-KW"/>
</dbReference>
<keyword evidence="8" id="KW-0368">Histidine biosynthesis</keyword>
<evidence type="ECO:0000313" key="11">
    <source>
        <dbReference type="EMBL" id="SDN60852.1"/>
    </source>
</evidence>
<evidence type="ECO:0000256" key="8">
    <source>
        <dbReference type="ARBA" id="ARBA00023102"/>
    </source>
</evidence>
<proteinExistence type="inferred from homology"/>
<evidence type="ECO:0000256" key="7">
    <source>
        <dbReference type="ARBA" id="ARBA00022898"/>
    </source>
</evidence>
<dbReference type="PANTHER" id="PTHR43643">
    <property type="entry name" value="HISTIDINOL-PHOSPHATE AMINOTRANSFERASE 2"/>
    <property type="match status" value="1"/>
</dbReference>
<evidence type="ECO:0000256" key="6">
    <source>
        <dbReference type="ARBA" id="ARBA00022679"/>
    </source>
</evidence>
<dbReference type="EC" id="2.6.1.9" evidence="3"/>
<dbReference type="AlphaFoldDB" id="A0A1H0CSG8"/>
<evidence type="ECO:0000256" key="4">
    <source>
        <dbReference type="ARBA" id="ARBA00022576"/>
    </source>
</evidence>
<dbReference type="Proteomes" id="UP000198793">
    <property type="component" value="Unassembled WGS sequence"/>
</dbReference>
<keyword evidence="5" id="KW-0028">Amino-acid biosynthesis</keyword>
<dbReference type="InterPro" id="IPR015421">
    <property type="entry name" value="PyrdxlP-dep_Trfase_major"/>
</dbReference>
<accession>A0A1H0CSG8</accession>
<dbReference type="CDD" id="cd00609">
    <property type="entry name" value="AAT_like"/>
    <property type="match status" value="1"/>
</dbReference>
<evidence type="ECO:0000256" key="2">
    <source>
        <dbReference type="ARBA" id="ARBA00007970"/>
    </source>
</evidence>
<keyword evidence="7" id="KW-0663">Pyridoxal phosphate</keyword>
<dbReference type="PANTHER" id="PTHR43643:SF6">
    <property type="entry name" value="HISTIDINOL-PHOSPHATE AMINOTRANSFERASE"/>
    <property type="match status" value="1"/>
</dbReference>
<name>A0A1H0CSG8_9HYPH</name>
<gene>
    <name evidence="11" type="ORF">SAMN05192530_101447</name>
</gene>
<keyword evidence="6 11" id="KW-0808">Transferase</keyword>
<dbReference type="Pfam" id="PF00155">
    <property type="entry name" value="Aminotran_1_2"/>
    <property type="match status" value="1"/>
</dbReference>
<sequence length="365" mass="39214">MFFTPRTQALPATVPFVGPEALERRLGRPFRARLGANESVFGPSPRVLAAMAEAASGSWAYGDPEQHGLREAIAAQLGLTGAHVTVGEGIDGLFGLLAQLTLDPGDTVVTSLGAYPTFNYHVSGHGGRLDFVPYRDDREDLEALAARAREIRPKLVYVANPDNPTGSWRTADEIRAFAEAVPPETLVVLDEAYSDLAPAGALPPANWLRPNLLRFRTFSKAHGMAGVRVAYVFGEPEAVRQFDKVRNHFGVSRMAQAGALAALADEAYLAEIVARIARARDILSGIARDAGLVPLPSATNFVAIDCGRDGAFARRVLEGVLAEGVFIRMPGIAPLDRLIRVTVGRDEELNLFADALDRALRAARG</sequence>
<evidence type="ECO:0000256" key="5">
    <source>
        <dbReference type="ARBA" id="ARBA00022605"/>
    </source>
</evidence>
<feature type="domain" description="Aminotransferase class I/classII large" evidence="10">
    <location>
        <begin position="34"/>
        <end position="356"/>
    </location>
</feature>
<dbReference type="Gene3D" id="3.40.640.10">
    <property type="entry name" value="Type I PLP-dependent aspartate aminotransferase-like (Major domain)"/>
    <property type="match status" value="1"/>
</dbReference>
<dbReference type="InterPro" id="IPR015422">
    <property type="entry name" value="PyrdxlP-dep_Trfase_small"/>
</dbReference>
<protein>
    <recommendedName>
        <fullName evidence="3">histidinol-phosphate transaminase</fullName>
        <ecNumber evidence="3">2.6.1.9</ecNumber>
    </recommendedName>
</protein>
<evidence type="ECO:0000256" key="3">
    <source>
        <dbReference type="ARBA" id="ARBA00012748"/>
    </source>
</evidence>
<evidence type="ECO:0000256" key="1">
    <source>
        <dbReference type="ARBA" id="ARBA00005011"/>
    </source>
</evidence>
<dbReference type="STRING" id="1166073.SAMN05192530_101447"/>
<dbReference type="InterPro" id="IPR015424">
    <property type="entry name" value="PyrdxlP-dep_Trfase"/>
</dbReference>
<comment type="similarity">
    <text evidence="2">Belongs to the class-II pyridoxal-phosphate-dependent aminotransferase family. Histidinol-phosphate aminotransferase subfamily.</text>
</comment>
<dbReference type="NCBIfam" id="NF006014">
    <property type="entry name" value="PRK08153.1"/>
    <property type="match status" value="1"/>
</dbReference>
<comment type="catalytic activity">
    <reaction evidence="9">
        <text>L-histidinol phosphate + 2-oxoglutarate = 3-(imidazol-4-yl)-2-oxopropyl phosphate + L-glutamate</text>
        <dbReference type="Rhea" id="RHEA:23744"/>
        <dbReference type="ChEBI" id="CHEBI:16810"/>
        <dbReference type="ChEBI" id="CHEBI:29985"/>
        <dbReference type="ChEBI" id="CHEBI:57766"/>
        <dbReference type="ChEBI" id="CHEBI:57980"/>
        <dbReference type="EC" id="2.6.1.9"/>
    </reaction>
</comment>
<dbReference type="InterPro" id="IPR004839">
    <property type="entry name" value="Aminotransferase_I/II_large"/>
</dbReference>
<evidence type="ECO:0000259" key="10">
    <source>
        <dbReference type="Pfam" id="PF00155"/>
    </source>
</evidence>
<organism evidence="11 12">
    <name type="scientific">Aureimonas jatrophae</name>
    <dbReference type="NCBI Taxonomy" id="1166073"/>
    <lineage>
        <taxon>Bacteria</taxon>
        <taxon>Pseudomonadati</taxon>
        <taxon>Pseudomonadota</taxon>
        <taxon>Alphaproteobacteria</taxon>
        <taxon>Hyphomicrobiales</taxon>
        <taxon>Aurantimonadaceae</taxon>
        <taxon>Aureimonas</taxon>
    </lineage>
</organism>
<reference evidence="11 12" key="1">
    <citation type="submission" date="2016-10" db="EMBL/GenBank/DDBJ databases">
        <authorList>
            <person name="de Groot N.N."/>
        </authorList>
    </citation>
    <scope>NUCLEOTIDE SEQUENCE [LARGE SCALE GENOMIC DNA]</scope>
    <source>
        <strain evidence="12">L7-484,KACC 16230,DSM 25025</strain>
    </source>
</reference>
<dbReference type="GO" id="GO:0030170">
    <property type="term" value="F:pyridoxal phosphate binding"/>
    <property type="evidence" value="ECO:0007669"/>
    <property type="project" value="InterPro"/>
</dbReference>
<dbReference type="EMBL" id="FNIT01000001">
    <property type="protein sequence ID" value="SDN60852.1"/>
    <property type="molecule type" value="Genomic_DNA"/>
</dbReference>
<comment type="pathway">
    <text evidence="1">Amino-acid biosynthesis; L-histidine biosynthesis; L-histidine from 5-phospho-alpha-D-ribose 1-diphosphate: step 7/9.</text>
</comment>